<feature type="domain" description="VOC" evidence="1">
    <location>
        <begin position="4"/>
        <end position="136"/>
    </location>
</feature>
<dbReference type="InterPro" id="IPR029068">
    <property type="entry name" value="Glyas_Bleomycin-R_OHBP_Dase"/>
</dbReference>
<comment type="caution">
    <text evidence="2">The sequence shown here is derived from an EMBL/GenBank/DDBJ whole genome shotgun (WGS) entry which is preliminary data.</text>
</comment>
<gene>
    <name evidence="2" type="ORF">HC031_05785</name>
</gene>
<organism evidence="2 3">
    <name type="scientific">Planosporangium thailandense</name>
    <dbReference type="NCBI Taxonomy" id="765197"/>
    <lineage>
        <taxon>Bacteria</taxon>
        <taxon>Bacillati</taxon>
        <taxon>Actinomycetota</taxon>
        <taxon>Actinomycetes</taxon>
        <taxon>Micromonosporales</taxon>
        <taxon>Micromonosporaceae</taxon>
        <taxon>Planosporangium</taxon>
    </lineage>
</organism>
<dbReference type="RefSeq" id="WP_167924138.1">
    <property type="nucleotide sequence ID" value="NZ_JAATVY010000003.1"/>
</dbReference>
<protein>
    <submittedName>
        <fullName evidence="2">VOC family protein</fullName>
    </submittedName>
</protein>
<accession>A0ABX0XVF8</accession>
<evidence type="ECO:0000313" key="2">
    <source>
        <dbReference type="EMBL" id="NJC69230.1"/>
    </source>
</evidence>
<dbReference type="PROSITE" id="PS51819">
    <property type="entry name" value="VOC"/>
    <property type="match status" value="1"/>
</dbReference>
<dbReference type="Gene3D" id="3.10.180.10">
    <property type="entry name" value="2,3-Dihydroxybiphenyl 1,2-Dioxygenase, domain 1"/>
    <property type="match status" value="1"/>
</dbReference>
<name>A0ABX0XVF8_9ACTN</name>
<sequence>MDMRDVHIGIQVPDLDHALSELNALLGLDFADPLELPVTVQVGGEIERCTGRFTLSRSGPPYLEVTENVPGSRIWTTPGEDMAVHHVGFWVDDVAHAAARFTEAGYPVEAAGLTEDGRYRYTYHRLGDLRIELCAAAARDAFERWARTGNAGGVGEEFLQSHGSRSENPS</sequence>
<evidence type="ECO:0000313" key="3">
    <source>
        <dbReference type="Proteomes" id="UP000722989"/>
    </source>
</evidence>
<proteinExistence type="predicted"/>
<dbReference type="Pfam" id="PF13669">
    <property type="entry name" value="Glyoxalase_4"/>
    <property type="match status" value="1"/>
</dbReference>
<reference evidence="2 3" key="1">
    <citation type="submission" date="2020-03" db="EMBL/GenBank/DDBJ databases">
        <title>WGS of the type strain of Planosporangium spp.</title>
        <authorList>
            <person name="Thawai C."/>
        </authorList>
    </citation>
    <scope>NUCLEOTIDE SEQUENCE [LARGE SCALE GENOMIC DNA]</scope>
    <source>
        <strain evidence="2 3">TBRC 5610</strain>
    </source>
</reference>
<dbReference type="SUPFAM" id="SSF54593">
    <property type="entry name" value="Glyoxalase/Bleomycin resistance protein/Dihydroxybiphenyl dioxygenase"/>
    <property type="match status" value="1"/>
</dbReference>
<dbReference type="Proteomes" id="UP000722989">
    <property type="component" value="Unassembled WGS sequence"/>
</dbReference>
<keyword evidence="3" id="KW-1185">Reference proteome</keyword>
<dbReference type="InterPro" id="IPR037523">
    <property type="entry name" value="VOC_core"/>
</dbReference>
<dbReference type="EMBL" id="JAATVY010000003">
    <property type="protein sequence ID" value="NJC69230.1"/>
    <property type="molecule type" value="Genomic_DNA"/>
</dbReference>
<evidence type="ECO:0000259" key="1">
    <source>
        <dbReference type="PROSITE" id="PS51819"/>
    </source>
</evidence>